<feature type="domain" description="Peptidase M24" evidence="4">
    <location>
        <begin position="149"/>
        <end position="353"/>
    </location>
</feature>
<dbReference type="EMBL" id="JANHNZ010000004">
    <property type="protein sequence ID" value="MCQ9210053.1"/>
    <property type="molecule type" value="Genomic_DNA"/>
</dbReference>
<dbReference type="Pfam" id="PF01321">
    <property type="entry name" value="Creatinase_N"/>
    <property type="match status" value="1"/>
</dbReference>
<accession>A0ABT1WNI0</accession>
<evidence type="ECO:0000313" key="7">
    <source>
        <dbReference type="Proteomes" id="UP001059480"/>
    </source>
</evidence>
<reference evidence="6" key="1">
    <citation type="submission" date="2022-07" db="EMBL/GenBank/DDBJ databases">
        <authorList>
            <person name="Jung M.-Y."/>
            <person name="Lee M."/>
        </authorList>
    </citation>
    <scope>NUCLEOTIDE SEQUENCE</scope>
    <source>
        <strain evidence="6">S8</strain>
    </source>
</reference>
<organism evidence="6 7">
    <name type="scientific">Granulicatella seriolae</name>
    <dbReference type="NCBI Taxonomy" id="2967226"/>
    <lineage>
        <taxon>Bacteria</taxon>
        <taxon>Bacillati</taxon>
        <taxon>Bacillota</taxon>
        <taxon>Bacilli</taxon>
        <taxon>Lactobacillales</taxon>
        <taxon>Carnobacteriaceae</taxon>
        <taxon>Granulicatella</taxon>
    </lineage>
</organism>
<dbReference type="PANTHER" id="PTHR46112">
    <property type="entry name" value="AMINOPEPTIDASE"/>
    <property type="match status" value="1"/>
</dbReference>
<dbReference type="Gene3D" id="3.90.230.10">
    <property type="entry name" value="Creatinase/methionine aminopeptidase superfamily"/>
    <property type="match status" value="1"/>
</dbReference>
<dbReference type="InterPro" id="IPR036005">
    <property type="entry name" value="Creatinase/aminopeptidase-like"/>
</dbReference>
<dbReference type="InterPro" id="IPR000994">
    <property type="entry name" value="Pept_M24"/>
</dbReference>
<dbReference type="SUPFAM" id="SSF53092">
    <property type="entry name" value="Creatinase/prolidase N-terminal domain"/>
    <property type="match status" value="1"/>
</dbReference>
<reference evidence="6" key="2">
    <citation type="journal article" date="2023" name="Curr. Microbiol.">
        <title>Granulicatella seriolae sp. nov., a Novel Facultative Anaerobe Isolated from Yellowtail Marine Fish.</title>
        <authorList>
            <person name="Lee M."/>
            <person name="Choi Y.J."/>
            <person name="Farooq A."/>
            <person name="Jeong J.B."/>
            <person name="Jung M.Y."/>
        </authorList>
    </citation>
    <scope>NUCLEOTIDE SEQUENCE</scope>
    <source>
        <strain evidence="6">S8</strain>
    </source>
</reference>
<dbReference type="RefSeq" id="WP_256945168.1">
    <property type="nucleotide sequence ID" value="NZ_JANHNZ010000004.1"/>
</dbReference>
<evidence type="ECO:0000256" key="2">
    <source>
        <dbReference type="ARBA" id="ARBA00008766"/>
    </source>
</evidence>
<sequence length="367" mass="41281">MSKLKKTQEFLQEQYLDVALIMDPAAIRLISGYSTEPHERIAALFVFPSSDPILFVPSLEEKMAREVVETENSHYTVISYADQEDPWQVLSDYLKAINNSLKRWALEKNYITIERLEALQAHFLQADFSHNLSPFINHLRLQKGVKEIELLKIAGDYADLAISIGVNALKEGVSELEVVALIEYEMKKRGILSMSFDTMVLFGDHAADPHGIPGQRTLGQNEFVLFDLGVFYQGYASDITRTVFFGQKMSPEQIQIHEVVQKAHDLALAAVKPGVKAQELDRIARNYISEQGYGEFFIHRLGHGIGQSCHEFPSIVEGNQMELIPGMCFSIEPGIYIPGKIGVRIEDCVVVTENGCELFTHAPSYID</sequence>
<name>A0ABT1WNI0_9LACT</name>
<proteinExistence type="inferred from homology"/>
<protein>
    <submittedName>
        <fullName evidence="6">Xaa-Pro peptidase family protein</fullName>
    </submittedName>
</protein>
<evidence type="ECO:0000259" key="4">
    <source>
        <dbReference type="Pfam" id="PF00557"/>
    </source>
</evidence>
<evidence type="ECO:0000259" key="5">
    <source>
        <dbReference type="Pfam" id="PF01321"/>
    </source>
</evidence>
<dbReference type="Gene3D" id="3.40.350.10">
    <property type="entry name" value="Creatinase/prolidase N-terminal domain"/>
    <property type="match status" value="1"/>
</dbReference>
<dbReference type="SUPFAM" id="SSF55920">
    <property type="entry name" value="Creatinase/aminopeptidase"/>
    <property type="match status" value="1"/>
</dbReference>
<dbReference type="InterPro" id="IPR029149">
    <property type="entry name" value="Creatin/AminoP/Spt16_N"/>
</dbReference>
<comment type="similarity">
    <text evidence="2">Belongs to the peptidase M24B family.</text>
</comment>
<comment type="caution">
    <text evidence="6">The sequence shown here is derived from an EMBL/GenBank/DDBJ whole genome shotgun (WGS) entry which is preliminary data.</text>
</comment>
<comment type="cofactor">
    <cofactor evidence="1">
        <name>Mn(2+)</name>
        <dbReference type="ChEBI" id="CHEBI:29035"/>
    </cofactor>
</comment>
<dbReference type="Pfam" id="PF00557">
    <property type="entry name" value="Peptidase_M24"/>
    <property type="match status" value="1"/>
</dbReference>
<keyword evidence="3" id="KW-0464">Manganese</keyword>
<dbReference type="InterPro" id="IPR000587">
    <property type="entry name" value="Creatinase_N"/>
</dbReference>
<evidence type="ECO:0000256" key="1">
    <source>
        <dbReference type="ARBA" id="ARBA00001936"/>
    </source>
</evidence>
<dbReference type="PANTHER" id="PTHR46112:SF10">
    <property type="entry name" value="DIPEPTIDASE YKVY-RELATED"/>
    <property type="match status" value="1"/>
</dbReference>
<dbReference type="Proteomes" id="UP001059480">
    <property type="component" value="Unassembled WGS sequence"/>
</dbReference>
<dbReference type="CDD" id="cd01092">
    <property type="entry name" value="APP-like"/>
    <property type="match status" value="1"/>
</dbReference>
<gene>
    <name evidence="6" type="ORF">NPA36_05765</name>
</gene>
<keyword evidence="7" id="KW-1185">Reference proteome</keyword>
<evidence type="ECO:0000256" key="3">
    <source>
        <dbReference type="ARBA" id="ARBA00023211"/>
    </source>
</evidence>
<feature type="domain" description="Creatinase N-terminal" evidence="5">
    <location>
        <begin position="4"/>
        <end position="141"/>
    </location>
</feature>
<reference evidence="6" key="3">
    <citation type="journal article" date="2023" name="Microbiol. Resour. Announc.">
        <title>Draft Genome Sequence of Granulicatella sp. Strain S8, Isolated from a Marine Fish, Seriola quinqueradiata.</title>
        <authorList>
            <person name="Lee M."/>
            <person name="Farooq A."/>
            <person name="Jeong J.B."/>
            <person name="Jung M.Y."/>
        </authorList>
    </citation>
    <scope>NUCLEOTIDE SEQUENCE</scope>
    <source>
        <strain evidence="6">S8</strain>
    </source>
</reference>
<evidence type="ECO:0000313" key="6">
    <source>
        <dbReference type="EMBL" id="MCQ9210053.1"/>
    </source>
</evidence>
<dbReference type="InterPro" id="IPR050659">
    <property type="entry name" value="Peptidase_M24B"/>
</dbReference>